<comment type="caution">
    <text evidence="5">The sequence shown here is derived from an EMBL/GenBank/DDBJ whole genome shotgun (WGS) entry which is preliminary data.</text>
</comment>
<keyword evidence="2 4" id="KW-0479">Metal-binding</keyword>
<dbReference type="PIRSF" id="PIRSF005902">
    <property type="entry name" value="DNase_TatD"/>
    <property type="match status" value="1"/>
</dbReference>
<dbReference type="InterPro" id="IPR001130">
    <property type="entry name" value="TatD-like"/>
</dbReference>
<feature type="binding site" evidence="4">
    <location>
        <position position="155"/>
    </location>
    <ligand>
        <name>a divalent metal cation</name>
        <dbReference type="ChEBI" id="CHEBI:60240"/>
        <label>2</label>
    </ligand>
</feature>
<dbReference type="SUPFAM" id="SSF51556">
    <property type="entry name" value="Metallo-dependent hydrolases"/>
    <property type="match status" value="1"/>
</dbReference>
<dbReference type="GO" id="GO:0004536">
    <property type="term" value="F:DNA nuclease activity"/>
    <property type="evidence" value="ECO:0007669"/>
    <property type="project" value="InterPro"/>
</dbReference>
<evidence type="ECO:0000256" key="2">
    <source>
        <dbReference type="ARBA" id="ARBA00022723"/>
    </source>
</evidence>
<dbReference type="PROSITE" id="PS01091">
    <property type="entry name" value="TATD_3"/>
    <property type="match status" value="1"/>
</dbReference>
<dbReference type="Proteomes" id="UP000270927">
    <property type="component" value="Unassembled WGS sequence"/>
</dbReference>
<feature type="binding site" evidence="4">
    <location>
        <position position="130"/>
    </location>
    <ligand>
        <name>a divalent metal cation</name>
        <dbReference type="ChEBI" id="CHEBI:60240"/>
        <label>2</label>
    </ligand>
</feature>
<dbReference type="GO" id="GO:0016788">
    <property type="term" value="F:hydrolase activity, acting on ester bonds"/>
    <property type="evidence" value="ECO:0007669"/>
    <property type="project" value="InterPro"/>
</dbReference>
<dbReference type="CDD" id="cd01310">
    <property type="entry name" value="TatD_DNAse"/>
    <property type="match status" value="1"/>
</dbReference>
<keyword evidence="3" id="KW-0378">Hydrolase</keyword>
<dbReference type="Gene3D" id="3.20.20.140">
    <property type="entry name" value="Metal-dependent hydrolases"/>
    <property type="match status" value="1"/>
</dbReference>
<protein>
    <submittedName>
        <fullName evidence="5">TatD family deoxyribonuclease</fullName>
    </submittedName>
</protein>
<feature type="binding site" evidence="4">
    <location>
        <position position="9"/>
    </location>
    <ligand>
        <name>a divalent metal cation</name>
        <dbReference type="ChEBI" id="CHEBI:60240"/>
        <label>1</label>
    </ligand>
</feature>
<name>A0A3N2QBC9_9BACT</name>
<evidence type="ECO:0000313" key="5">
    <source>
        <dbReference type="EMBL" id="ROT47080.1"/>
    </source>
</evidence>
<keyword evidence="6" id="KW-1185">Reference proteome</keyword>
<dbReference type="OrthoDB" id="9810005at2"/>
<dbReference type="GO" id="GO:0046872">
    <property type="term" value="F:metal ion binding"/>
    <property type="evidence" value="ECO:0007669"/>
    <property type="project" value="UniProtKB-KW"/>
</dbReference>
<evidence type="ECO:0000313" key="6">
    <source>
        <dbReference type="Proteomes" id="UP000270927"/>
    </source>
</evidence>
<dbReference type="FunFam" id="3.20.20.140:FF:000005">
    <property type="entry name" value="TatD family hydrolase"/>
    <property type="match status" value="1"/>
</dbReference>
<dbReference type="InterPro" id="IPR015991">
    <property type="entry name" value="TatD/YcfH-like"/>
</dbReference>
<feature type="binding site" evidence="4">
    <location>
        <position position="204"/>
    </location>
    <ligand>
        <name>a divalent metal cation</name>
        <dbReference type="ChEBI" id="CHEBI:60240"/>
        <label>1</label>
    </ligand>
</feature>
<evidence type="ECO:0000256" key="4">
    <source>
        <dbReference type="PIRSR" id="PIRSR005902-1"/>
    </source>
</evidence>
<organism evidence="5 6">
    <name type="scientific">Candidatus Cardinium hertigii</name>
    <dbReference type="NCBI Taxonomy" id="247481"/>
    <lineage>
        <taxon>Bacteria</taxon>
        <taxon>Pseudomonadati</taxon>
        <taxon>Bacteroidota</taxon>
        <taxon>Cytophagia</taxon>
        <taxon>Cytophagales</taxon>
        <taxon>Amoebophilaceae</taxon>
        <taxon>Candidatus Cardinium</taxon>
    </lineage>
</organism>
<dbReference type="AlphaFoldDB" id="A0A3N2QBC9"/>
<dbReference type="PANTHER" id="PTHR46124:SF4">
    <property type="entry name" value="HYDROLASE TATD"/>
    <property type="match status" value="1"/>
</dbReference>
<gene>
    <name evidence="5" type="ORF">EDM02_04290</name>
</gene>
<dbReference type="RefSeq" id="WP_123663316.1">
    <property type="nucleotide sequence ID" value="NZ_RARA01000026.1"/>
</dbReference>
<dbReference type="EMBL" id="RARA01000026">
    <property type="protein sequence ID" value="ROT47080.1"/>
    <property type="molecule type" value="Genomic_DNA"/>
</dbReference>
<dbReference type="GO" id="GO:0005829">
    <property type="term" value="C:cytosol"/>
    <property type="evidence" value="ECO:0007669"/>
    <property type="project" value="TreeGrafter"/>
</dbReference>
<evidence type="ECO:0000256" key="3">
    <source>
        <dbReference type="ARBA" id="ARBA00022801"/>
    </source>
</evidence>
<dbReference type="NCBIfam" id="TIGR00010">
    <property type="entry name" value="YchF/TatD family DNA exonuclease"/>
    <property type="match status" value="1"/>
</dbReference>
<feature type="binding site" evidence="4">
    <location>
        <position position="94"/>
    </location>
    <ligand>
        <name>a divalent metal cation</name>
        <dbReference type="ChEBI" id="CHEBI:60240"/>
        <label>1</label>
    </ligand>
</feature>
<sequence>MQLIDTHAHLYTIDCQKELSLSLERAQKNYVAKIYMPNIHEGTIASMMDVAAAYPTTCLPMMGIHPCHITKNFTSQLYLVEEWLAKDSFVAIGEIGIDLYHDTALWKEQKEAFTIQLNLAKAYHLPLSIHCRNASKEMMQLLEKAQDGSLRGIIHCFSGNLIEAEKYIQLGFSLGVGGLITILKSGLAETIAAIDLKHLVLETDSPYLTPEPYRGKRNEPGYLLYIAEKLAEIKQITLTEIASITTQNAEKNFSPS</sequence>
<dbReference type="InterPro" id="IPR032466">
    <property type="entry name" value="Metal_Hydrolase"/>
</dbReference>
<evidence type="ECO:0000256" key="1">
    <source>
        <dbReference type="ARBA" id="ARBA00009275"/>
    </source>
</evidence>
<dbReference type="Pfam" id="PF01026">
    <property type="entry name" value="TatD_DNase"/>
    <property type="match status" value="1"/>
</dbReference>
<reference evidence="5 6" key="1">
    <citation type="submission" date="2018-09" db="EMBL/GenBank/DDBJ databases">
        <title>Comparative Genomics of Wolbachia-Cardinium Dual Endosymbiosis in a Plant-Parasitic Nematode.</title>
        <authorList>
            <person name="Brown A.M.V."/>
            <person name="Wasala S.K."/>
            <person name="Howe D.K."/>
            <person name="Peetz A.B."/>
            <person name="Zasada I.A."/>
            <person name="Denver D.R."/>
        </authorList>
    </citation>
    <scope>NUCLEOTIDE SEQUENCE [LARGE SCALE GENOMIC DNA]</scope>
    <source>
        <strain evidence="5 6">Pp_1</strain>
    </source>
</reference>
<dbReference type="InterPro" id="IPR018228">
    <property type="entry name" value="DNase_TatD-rel_CS"/>
</dbReference>
<feature type="binding site" evidence="4">
    <location>
        <position position="7"/>
    </location>
    <ligand>
        <name>a divalent metal cation</name>
        <dbReference type="ChEBI" id="CHEBI:60240"/>
        <label>1</label>
    </ligand>
</feature>
<comment type="similarity">
    <text evidence="1">Belongs to the metallo-dependent hydrolases superfamily. TatD-type hydrolase family.</text>
</comment>
<proteinExistence type="inferred from homology"/>
<dbReference type="PANTHER" id="PTHR46124">
    <property type="entry name" value="D-AMINOACYL-TRNA DEACYLASE"/>
    <property type="match status" value="1"/>
</dbReference>
<accession>A0A3N2QBC9</accession>